<dbReference type="RefSeq" id="WP_173150667.1">
    <property type="nucleotide sequence ID" value="NZ_CP084059.1"/>
</dbReference>
<organism evidence="1">
    <name type="scientific">Nonomuraea gerenzanensis</name>
    <dbReference type="NCBI Taxonomy" id="93944"/>
    <lineage>
        <taxon>Bacteria</taxon>
        <taxon>Bacillati</taxon>
        <taxon>Actinomycetota</taxon>
        <taxon>Actinomycetes</taxon>
        <taxon>Streptosporangiales</taxon>
        <taxon>Streptosporangiaceae</taxon>
        <taxon>Nonomuraea</taxon>
    </lineage>
</organism>
<dbReference type="EMBL" id="LT559121">
    <property type="protein sequence ID" value="SAP16366.1"/>
    <property type="molecule type" value="Genomic_DNA"/>
</dbReference>
<proteinExistence type="predicted"/>
<dbReference type="AlphaFoldDB" id="A0A1M4BL19"/>
<sequence>MTTTPHAQNPSPAEQAKALLANAAHSDNFYDSFGAHTPRLHKQDAATATYETQAATAHAMLGVVDELGELRSEVRQAVGAPREDLFQLASALRGLAAALTTFAERDADVADAIRALTGTLAERMDAQTDQVQAVRDEVEEGLAGVAGGVELLADRRRSRWRSRLPWRRHRTGAQPRPSITEVREALMGTAAAKAITATGEKALGLLAGLDAAGQDTTRPLVLAGGAPAHQAWCVINQLAAQGRFLPEGLREHWSVRPAQQQLEETLQRVLTTGLTAAAAVADLREAVTGLTAAVEVAAVCDERGLQPPALRRPDAAPSLPPLDTGTVLPVVPAIAAGQDALERLAHLREVLADWAVTLPDHPNRSGLRQGLAATVDETWEATHAVIAKVAGSSVSTPVQDAVLLLAAALQEMGPAGVPSMEAVRAVSDRLTELLKVVAAESVAARAEVDAR</sequence>
<evidence type="ECO:0000313" key="1">
    <source>
        <dbReference type="EMBL" id="SAP16366.1"/>
    </source>
</evidence>
<name>A0A1M4BL19_9ACTN</name>
<reference evidence="1" key="1">
    <citation type="submission" date="2016-04" db="EMBL/GenBank/DDBJ databases">
        <authorList>
            <person name="Evans L.H."/>
            <person name="Alamgir A."/>
            <person name="Owens N."/>
            <person name="Weber N.D."/>
            <person name="Virtaneva K."/>
            <person name="Barbian K."/>
            <person name="Babar A."/>
            <person name="Rosenke K."/>
        </authorList>
    </citation>
    <scope>NUCLEOTIDE SEQUENCE</scope>
    <source>
        <strain evidence="1">Nono1</strain>
    </source>
</reference>
<accession>A0A1M4BL19</accession>
<gene>
    <name evidence="1" type="ORF">BN4615_P11029</name>
</gene>
<protein>
    <submittedName>
        <fullName evidence="1">Uncharacterized protein</fullName>
    </submittedName>
</protein>